<evidence type="ECO:0000256" key="6">
    <source>
        <dbReference type="ARBA" id="ARBA00023306"/>
    </source>
</evidence>
<dbReference type="RefSeq" id="XP_014664892.1">
    <property type="nucleotide sequence ID" value="XM_014809406.1"/>
</dbReference>
<evidence type="ECO:0000256" key="7">
    <source>
        <dbReference type="ARBA" id="ARBA00024776"/>
    </source>
</evidence>
<keyword evidence="3" id="KW-0132">Cell division</keyword>
<dbReference type="Pfam" id="PF00271">
    <property type="entry name" value="Helicase_C"/>
    <property type="match status" value="1"/>
</dbReference>
<keyword evidence="4" id="KW-0498">Mitosis</keyword>
<evidence type="ECO:0000259" key="11">
    <source>
        <dbReference type="PROSITE" id="PS51194"/>
    </source>
</evidence>
<organism evidence="12 13">
    <name type="scientific">Priapulus caudatus</name>
    <name type="common">Priapulid worm</name>
    <dbReference type="NCBI Taxonomy" id="37621"/>
    <lineage>
        <taxon>Eukaryota</taxon>
        <taxon>Metazoa</taxon>
        <taxon>Ecdysozoa</taxon>
        <taxon>Scalidophora</taxon>
        <taxon>Priapulida</taxon>
        <taxon>Priapulimorpha</taxon>
        <taxon>Priapulimorphida</taxon>
        <taxon>Priapulidae</taxon>
        <taxon>Priapulus</taxon>
    </lineage>
</organism>
<dbReference type="SUPFAM" id="SSF52540">
    <property type="entry name" value="P-loop containing nucleoside triphosphate hydrolases"/>
    <property type="match status" value="2"/>
</dbReference>
<sequence>MRRSAAPSQKGSATKKPRFVCPFVKLPNDNVGDPSPVSEKSAATEPAPGLVAIDSSNTSTVAIPHVPVSAVGKEHSTENDFVSPQNKERSSPSKSAIQYKENVPCTTQSADRLTVQSRLAPKFRAPSASTVSQTLQPVAPSVQQASDEAPVSHYYSVVWCKLSKKKHKNWEGDAVLITRGRSVTLKDIEGKEIGKGTGYRKTDMESMQDGHTLVVGGKEVEVMGCISTEHYMSGKCFQTASTTVDNTLMSSAALTAPPKPFVRPQKVGADVTNVSVKKVALSVRPRHDPTSPGALVMPTPSRKHQKEYNKSGLPLVDVVVDPYLSVYLRPHQREGVTFLYECLMDMRDYMGCGAILADHMGLGKTLQCISVIWTLYKQGVYGGKPSLKRILIVTPGSLVQNWCNEFKKWLGKERMAVFAVTSEARVDEFARSPVYPVMVVSYEMLMKCHADVSGVKFDLIVCDEGHRLKNAAIKTTTLINSLDIRRRIVLTGTPVQNDLQEFFALVDFCNPGVLGSSATFRRVYEEAIVRSRQPGASGEERHVGEARAAELGRLTAEFVMRRTQDVNNRYLPPRVEMVVFCQPSTLQLSIYRQLLQSRAVKSCLKQYDTDGSCHLVCISALKKLCNHPMLVHQAALQTDAAEERAVVTEGLYAGVLPLFPSGYGEEGLCTEDSGKLTVLSELLSSLYRQTPVEKIVVVSSYTQTLDILQELCVHEGYRFLRLDGATPTGRRQDLVEQFNSRHGQEFVFLLSCKAGGQGINLIGASRIVLYDIDWNPANDLQAMARVWRDGQRRTVHIYRLLTTGSIEEKVYQRQVSKQGLSGAVVDAKTLGKVQFSKDDLKDLFKLSQGTPSTTHDLLDCECHIGQSRPPVSHRNLAAGVAIDRMSTSLSMDELMDWEHHAAPINYELMPGSHLKSAVNTISFVFRNVANEQAKPGTVAE</sequence>
<dbReference type="InterPro" id="IPR014001">
    <property type="entry name" value="Helicase_ATP-bd"/>
</dbReference>
<dbReference type="PANTHER" id="PTHR45629">
    <property type="entry name" value="SNF2/RAD54 FAMILY MEMBER"/>
    <property type="match status" value="1"/>
</dbReference>
<dbReference type="InterPro" id="IPR027417">
    <property type="entry name" value="P-loop_NTPase"/>
</dbReference>
<proteinExistence type="predicted"/>
<dbReference type="InterPro" id="IPR050496">
    <property type="entry name" value="SNF2_RAD54_helicase_repair"/>
</dbReference>
<dbReference type="Proteomes" id="UP000695022">
    <property type="component" value="Unplaced"/>
</dbReference>
<dbReference type="Gene3D" id="3.40.50.10810">
    <property type="entry name" value="Tandem AAA-ATPase domain"/>
    <property type="match status" value="1"/>
</dbReference>
<evidence type="ECO:0000256" key="2">
    <source>
        <dbReference type="ARBA" id="ARBA00015341"/>
    </source>
</evidence>
<feature type="domain" description="Helicase ATP-binding" evidence="10">
    <location>
        <begin position="345"/>
        <end position="512"/>
    </location>
</feature>
<protein>
    <recommendedName>
        <fullName evidence="2">DNA repair and recombination protein RAD54-like</fullName>
    </recommendedName>
    <alternativeName>
        <fullName evidence="8">Protein okra</fullName>
    </alternativeName>
</protein>
<dbReference type="RefSeq" id="XP_014664891.1">
    <property type="nucleotide sequence ID" value="XM_014809405.1"/>
</dbReference>
<evidence type="ECO:0000256" key="3">
    <source>
        <dbReference type="ARBA" id="ARBA00022618"/>
    </source>
</evidence>
<evidence type="ECO:0000256" key="1">
    <source>
        <dbReference type="ARBA" id="ARBA00011467"/>
    </source>
</evidence>
<keyword evidence="5" id="KW-0378">Hydrolase</keyword>
<feature type="domain" description="Helicase C-terminal" evidence="11">
    <location>
        <begin position="682"/>
        <end position="841"/>
    </location>
</feature>
<dbReference type="Pfam" id="PF00176">
    <property type="entry name" value="SNF2-rel_dom"/>
    <property type="match status" value="1"/>
</dbReference>
<evidence type="ECO:0000256" key="9">
    <source>
        <dbReference type="SAM" id="MobiDB-lite"/>
    </source>
</evidence>
<evidence type="ECO:0000313" key="14">
    <source>
        <dbReference type="RefSeq" id="XP_014664892.1"/>
    </source>
</evidence>
<dbReference type="SMART" id="SM00490">
    <property type="entry name" value="HELICc"/>
    <property type="match status" value="1"/>
</dbReference>
<evidence type="ECO:0000313" key="12">
    <source>
        <dbReference type="Proteomes" id="UP000695022"/>
    </source>
</evidence>
<dbReference type="GeneID" id="106807145"/>
<dbReference type="InterPro" id="IPR000330">
    <property type="entry name" value="SNF2_N"/>
</dbReference>
<accession>A0ABM1DY70</accession>
<dbReference type="InterPro" id="IPR038718">
    <property type="entry name" value="SNF2-like_sf"/>
</dbReference>
<dbReference type="PROSITE" id="PS51194">
    <property type="entry name" value="HELICASE_CTER"/>
    <property type="match status" value="1"/>
</dbReference>
<dbReference type="PANTHER" id="PTHR45629:SF7">
    <property type="entry name" value="DNA EXCISION REPAIR PROTEIN ERCC-6-RELATED"/>
    <property type="match status" value="1"/>
</dbReference>
<evidence type="ECO:0000256" key="4">
    <source>
        <dbReference type="ARBA" id="ARBA00022776"/>
    </source>
</evidence>
<dbReference type="SMART" id="SM00487">
    <property type="entry name" value="DEXDc"/>
    <property type="match status" value="1"/>
</dbReference>
<dbReference type="InterPro" id="IPR001650">
    <property type="entry name" value="Helicase_C-like"/>
</dbReference>
<gene>
    <name evidence="13 14 15" type="primary">LOC106807145</name>
</gene>
<reference evidence="13 14" key="1">
    <citation type="submission" date="2025-05" db="UniProtKB">
        <authorList>
            <consortium name="RefSeq"/>
        </authorList>
    </citation>
    <scope>IDENTIFICATION</scope>
</reference>
<feature type="compositionally biased region" description="Polar residues" evidence="9">
    <location>
        <begin position="1"/>
        <end position="12"/>
    </location>
</feature>
<dbReference type="CDD" id="cd18793">
    <property type="entry name" value="SF2_C_SNF"/>
    <property type="match status" value="1"/>
</dbReference>
<keyword evidence="6" id="KW-0131">Cell cycle</keyword>
<evidence type="ECO:0000313" key="13">
    <source>
        <dbReference type="RefSeq" id="XP_014664891.1"/>
    </source>
</evidence>
<keyword evidence="12" id="KW-1185">Reference proteome</keyword>
<name>A0ABM1DY70_PRICU</name>
<feature type="region of interest" description="Disordered" evidence="9">
    <location>
        <begin position="284"/>
        <end position="307"/>
    </location>
</feature>
<dbReference type="Gene3D" id="3.40.50.300">
    <property type="entry name" value="P-loop containing nucleotide triphosphate hydrolases"/>
    <property type="match status" value="1"/>
</dbReference>
<comment type="subunit">
    <text evidence="1">Interacts (via N-terminus) with spn-A/Rad51.</text>
</comment>
<feature type="region of interest" description="Disordered" evidence="9">
    <location>
        <begin position="1"/>
        <end position="98"/>
    </location>
</feature>
<dbReference type="RefSeq" id="XP_014664894.1">
    <property type="nucleotide sequence ID" value="XM_014809408.1"/>
</dbReference>
<evidence type="ECO:0000313" key="15">
    <source>
        <dbReference type="RefSeq" id="XP_014664894.1"/>
    </source>
</evidence>
<dbReference type="PROSITE" id="PS51192">
    <property type="entry name" value="HELICASE_ATP_BIND_1"/>
    <property type="match status" value="1"/>
</dbReference>
<evidence type="ECO:0000259" key="10">
    <source>
        <dbReference type="PROSITE" id="PS51192"/>
    </source>
</evidence>
<dbReference type="InterPro" id="IPR049730">
    <property type="entry name" value="SNF2/RAD54-like_C"/>
</dbReference>
<evidence type="ECO:0000256" key="5">
    <source>
        <dbReference type="ARBA" id="ARBA00022801"/>
    </source>
</evidence>
<comment type="function">
    <text evidence="7">Involved in mitotic DNA repair and meiotic recombination. Functions in the recombinational DNA repair pathway. Essential for interhomolog gene conversion (GC), but may have a less important role in intersister GC than spn-A/Rad51. In the presence of DNA, spn-A/Rad51 enhances the ATPase activity of okr/Rad54.</text>
</comment>
<evidence type="ECO:0000256" key="8">
    <source>
        <dbReference type="ARBA" id="ARBA00029956"/>
    </source>
</evidence>
<dbReference type="Gene3D" id="1.20.120.850">
    <property type="entry name" value="SWI2/SNF2 ATPases, N-terminal domain"/>
    <property type="match status" value="1"/>
</dbReference>